<protein>
    <submittedName>
        <fullName evidence="2">Uncharacterized protein</fullName>
    </submittedName>
</protein>
<evidence type="ECO:0000313" key="3">
    <source>
        <dbReference type="Proteomes" id="UP000566819"/>
    </source>
</evidence>
<comment type="caution">
    <text evidence="2">The sequence shown here is derived from an EMBL/GenBank/DDBJ whole genome shotgun (WGS) entry which is preliminary data.</text>
</comment>
<dbReference type="AlphaFoldDB" id="A0A8H4RG35"/>
<feature type="compositionally biased region" description="Low complexity" evidence="1">
    <location>
        <begin position="176"/>
        <end position="190"/>
    </location>
</feature>
<gene>
    <name evidence="2" type="ORF">G7Y89_g10125</name>
</gene>
<organism evidence="2 3">
    <name type="scientific">Cudoniella acicularis</name>
    <dbReference type="NCBI Taxonomy" id="354080"/>
    <lineage>
        <taxon>Eukaryota</taxon>
        <taxon>Fungi</taxon>
        <taxon>Dikarya</taxon>
        <taxon>Ascomycota</taxon>
        <taxon>Pezizomycotina</taxon>
        <taxon>Leotiomycetes</taxon>
        <taxon>Helotiales</taxon>
        <taxon>Tricladiaceae</taxon>
        <taxon>Cudoniella</taxon>
    </lineage>
</organism>
<proteinExistence type="predicted"/>
<dbReference type="EMBL" id="JAAMPI010000872">
    <property type="protein sequence ID" value="KAF4628026.1"/>
    <property type="molecule type" value="Genomic_DNA"/>
</dbReference>
<feature type="region of interest" description="Disordered" evidence="1">
    <location>
        <begin position="1"/>
        <end position="67"/>
    </location>
</feature>
<evidence type="ECO:0000313" key="2">
    <source>
        <dbReference type="EMBL" id="KAF4628026.1"/>
    </source>
</evidence>
<dbReference type="Proteomes" id="UP000566819">
    <property type="component" value="Unassembled WGS sequence"/>
</dbReference>
<feature type="compositionally biased region" description="Basic and acidic residues" evidence="1">
    <location>
        <begin position="25"/>
        <end position="36"/>
    </location>
</feature>
<accession>A0A8H4RG35</accession>
<feature type="compositionally biased region" description="Low complexity" evidence="1">
    <location>
        <begin position="1"/>
        <end position="19"/>
    </location>
</feature>
<feature type="compositionally biased region" description="Low complexity" evidence="1">
    <location>
        <begin position="58"/>
        <end position="67"/>
    </location>
</feature>
<evidence type="ECO:0000256" key="1">
    <source>
        <dbReference type="SAM" id="MobiDB-lite"/>
    </source>
</evidence>
<sequence length="239" mass="25845">MVSISISLSISRQSSRRSSVNSHVVNEREWNKDSKHQQQQPPPYTNTNTQTSHTRAASVSTNSNSLSYTSTPLLRSINNSLEQLLAPAAPPGKKQPDSKVGGFGGRYTSSNKRVRVMAPKEHVVNKGPAGPVDIHGGAERERKISFGIGGAGNIRRPSEVIYPPRVNADGTRRRSSVWSSISSVSPGSSPDGKRASLMNFFGRKNSVQNDNEGLGETPSEQGVHFKDVDLGGKKKVEVE</sequence>
<feature type="compositionally biased region" description="Basic and acidic residues" evidence="1">
    <location>
        <begin position="223"/>
        <end position="239"/>
    </location>
</feature>
<keyword evidence="3" id="KW-1185">Reference proteome</keyword>
<feature type="region of interest" description="Disordered" evidence="1">
    <location>
        <begin position="165"/>
        <end position="239"/>
    </location>
</feature>
<dbReference type="OrthoDB" id="4772806at2759"/>
<feature type="region of interest" description="Disordered" evidence="1">
    <location>
        <begin position="87"/>
        <end position="108"/>
    </location>
</feature>
<name>A0A8H4RG35_9HELO</name>
<reference evidence="2 3" key="1">
    <citation type="submission" date="2020-03" db="EMBL/GenBank/DDBJ databases">
        <title>Draft Genome Sequence of Cudoniella acicularis.</title>
        <authorList>
            <person name="Buettner E."/>
            <person name="Kellner H."/>
        </authorList>
    </citation>
    <scope>NUCLEOTIDE SEQUENCE [LARGE SCALE GENOMIC DNA]</scope>
    <source>
        <strain evidence="2 3">DSM 108380</strain>
    </source>
</reference>